<keyword evidence="9" id="KW-0378">Hydrolase</keyword>
<name>G0R1U2_ICHMU</name>
<dbReference type="PROSITE" id="PS50011">
    <property type="entry name" value="PROTEIN_KINASE_DOM"/>
    <property type="match status" value="1"/>
</dbReference>
<keyword evidence="1" id="KW-0723">Serine/threonine-protein kinase</keyword>
<evidence type="ECO:0000256" key="6">
    <source>
        <dbReference type="SAM" id="MobiDB-lite"/>
    </source>
</evidence>
<dbReference type="EC" id="3.2.1.18" evidence="9"/>
<keyword evidence="5" id="KW-0067">ATP-binding</keyword>
<dbReference type="InParanoid" id="G0R1U2"/>
<dbReference type="InterPro" id="IPR050117">
    <property type="entry name" value="MAPK"/>
</dbReference>
<keyword evidence="7" id="KW-0472">Membrane</keyword>
<keyword evidence="2 9" id="KW-0808">Transferase</keyword>
<keyword evidence="7" id="KW-0812">Transmembrane</keyword>
<dbReference type="eggNOG" id="KOG0661">
    <property type="taxonomic scope" value="Eukaryota"/>
</dbReference>
<dbReference type="GO" id="GO:0004308">
    <property type="term" value="F:exo-alpha-sialidase activity"/>
    <property type="evidence" value="ECO:0007669"/>
    <property type="project" value="UniProtKB-EC"/>
</dbReference>
<dbReference type="GO" id="GO:0005524">
    <property type="term" value="F:ATP binding"/>
    <property type="evidence" value="ECO:0007669"/>
    <property type="project" value="UniProtKB-KW"/>
</dbReference>
<evidence type="ECO:0000313" key="10">
    <source>
        <dbReference type="Proteomes" id="UP000008983"/>
    </source>
</evidence>
<dbReference type="STRING" id="857967.G0R1U2"/>
<dbReference type="Proteomes" id="UP000008983">
    <property type="component" value="Unassembled WGS sequence"/>
</dbReference>
<dbReference type="OrthoDB" id="10469551at2759"/>
<evidence type="ECO:0000313" key="9">
    <source>
        <dbReference type="EMBL" id="EGR28551.1"/>
    </source>
</evidence>
<dbReference type="EMBL" id="GL984230">
    <property type="protein sequence ID" value="EGR28551.1"/>
    <property type="molecule type" value="Genomic_DNA"/>
</dbReference>
<gene>
    <name evidence="9" type="ORF">IMG5_172870</name>
</gene>
<reference evidence="9 10" key="1">
    <citation type="submission" date="2011-07" db="EMBL/GenBank/DDBJ databases">
        <authorList>
            <person name="Coyne R."/>
            <person name="Brami D."/>
            <person name="Johnson J."/>
            <person name="Hostetler J."/>
            <person name="Hannick L."/>
            <person name="Clark T."/>
            <person name="Cassidy-Hanley D."/>
            <person name="Inman J."/>
        </authorList>
    </citation>
    <scope>NUCLEOTIDE SEQUENCE [LARGE SCALE GENOMIC DNA]</scope>
    <source>
        <strain evidence="9 10">G5</strain>
    </source>
</reference>
<protein>
    <submittedName>
        <fullName evidence="9">Male germ cell-associated kinase, putative</fullName>
        <ecNumber evidence="9">2.7.11.23</ecNumber>
        <ecNumber evidence="9">3.2.1.18</ecNumber>
    </submittedName>
</protein>
<dbReference type="SUPFAM" id="SSF56112">
    <property type="entry name" value="Protein kinase-like (PK-like)"/>
    <property type="match status" value="1"/>
</dbReference>
<dbReference type="EC" id="2.7.11.23" evidence="9"/>
<organism evidence="9 10">
    <name type="scientific">Ichthyophthirius multifiliis</name>
    <name type="common">White spot disease agent</name>
    <name type="synonym">Ich</name>
    <dbReference type="NCBI Taxonomy" id="5932"/>
    <lineage>
        <taxon>Eukaryota</taxon>
        <taxon>Sar</taxon>
        <taxon>Alveolata</taxon>
        <taxon>Ciliophora</taxon>
        <taxon>Intramacronucleata</taxon>
        <taxon>Oligohymenophorea</taxon>
        <taxon>Hymenostomatida</taxon>
        <taxon>Ophryoglenina</taxon>
        <taxon>Ichthyophthirius</taxon>
    </lineage>
</organism>
<dbReference type="GeneID" id="14904645"/>
<evidence type="ECO:0000256" key="4">
    <source>
        <dbReference type="ARBA" id="ARBA00022777"/>
    </source>
</evidence>
<dbReference type="OMA" id="RDELICV"/>
<dbReference type="GO" id="GO:0008353">
    <property type="term" value="F:RNA polymerase II CTD heptapeptide repeat kinase activity"/>
    <property type="evidence" value="ECO:0007669"/>
    <property type="project" value="UniProtKB-EC"/>
</dbReference>
<dbReference type="InterPro" id="IPR008266">
    <property type="entry name" value="Tyr_kinase_AS"/>
</dbReference>
<evidence type="ECO:0000256" key="2">
    <source>
        <dbReference type="ARBA" id="ARBA00022679"/>
    </source>
</evidence>
<dbReference type="Gene3D" id="3.30.200.20">
    <property type="entry name" value="Phosphorylase Kinase, domain 1"/>
    <property type="match status" value="1"/>
</dbReference>
<keyword evidence="3" id="KW-0547">Nucleotide-binding</keyword>
<feature type="non-terminal residue" evidence="9">
    <location>
        <position position="391"/>
    </location>
</feature>
<evidence type="ECO:0000256" key="1">
    <source>
        <dbReference type="ARBA" id="ARBA00022527"/>
    </source>
</evidence>
<dbReference type="AlphaFoldDB" id="G0R1U2"/>
<keyword evidence="10" id="KW-1185">Reference proteome</keyword>
<evidence type="ECO:0000256" key="3">
    <source>
        <dbReference type="ARBA" id="ARBA00022741"/>
    </source>
</evidence>
<keyword evidence="7" id="KW-1133">Transmembrane helix</keyword>
<evidence type="ECO:0000256" key="7">
    <source>
        <dbReference type="SAM" id="Phobius"/>
    </source>
</evidence>
<dbReference type="PANTHER" id="PTHR24055">
    <property type="entry name" value="MITOGEN-ACTIVATED PROTEIN KINASE"/>
    <property type="match status" value="1"/>
</dbReference>
<sequence length="391" mass="46147">MQKYVILETISDLGHSTIAKAQNSETRELVIIKMLKRKFYTWEECMKIREIKVLTVLYHPQLLKIKEIIKLREEVYCVYEFYESSLFDYYQQIRESGEQISEQIIKQIMFQIIQGVQYLHSQKYLHRDICPENICVTANEDNTYIQAKISSFFVTRENNQKQNNQFTDYITTRWYRAPEQLIHSQNYNQQVDIWAIGCVMMELLQKQILYIIFFQIYVFFFSLLGPVFNGISEQDQLIKIIKIFGTPLMQEWPEVYSYATQMKISIPQEKGIKLEQIIPQASNEAINLLLSIFKFMPSKRISCENMLKHPFFSDIDTFQLNDSIIKSHINKNRQNNIFEKQQANNSKNNNDSNNNVTNNNISNNNISNNNISNNNVKNINSNINNNNNINT</sequence>
<evidence type="ECO:0000256" key="5">
    <source>
        <dbReference type="ARBA" id="ARBA00022840"/>
    </source>
</evidence>
<dbReference type="InterPro" id="IPR000719">
    <property type="entry name" value="Prot_kinase_dom"/>
</dbReference>
<dbReference type="Gene3D" id="1.10.510.10">
    <property type="entry name" value="Transferase(Phosphotransferase) domain 1"/>
    <property type="match status" value="1"/>
</dbReference>
<dbReference type="PROSITE" id="PS00109">
    <property type="entry name" value="PROTEIN_KINASE_TYR"/>
    <property type="match status" value="1"/>
</dbReference>
<dbReference type="InterPro" id="IPR011009">
    <property type="entry name" value="Kinase-like_dom_sf"/>
</dbReference>
<dbReference type="FunFam" id="1.10.510.10:FF:000624">
    <property type="entry name" value="Mitogen-activated protein kinase"/>
    <property type="match status" value="1"/>
</dbReference>
<proteinExistence type="predicted"/>
<feature type="transmembrane region" description="Helical" evidence="7">
    <location>
        <begin position="208"/>
        <end position="228"/>
    </location>
</feature>
<accession>G0R1U2</accession>
<keyword evidence="9" id="KW-0326">Glycosidase</keyword>
<dbReference type="RefSeq" id="XP_004029787.1">
    <property type="nucleotide sequence ID" value="XM_004029739.1"/>
</dbReference>
<keyword evidence="4 9" id="KW-0418">Kinase</keyword>
<feature type="compositionally biased region" description="Low complexity" evidence="6">
    <location>
        <begin position="344"/>
        <end position="391"/>
    </location>
</feature>
<dbReference type="Pfam" id="PF00069">
    <property type="entry name" value="Pkinase"/>
    <property type="match status" value="1"/>
</dbReference>
<feature type="domain" description="Protein kinase" evidence="8">
    <location>
        <begin position="4"/>
        <end position="312"/>
    </location>
</feature>
<feature type="region of interest" description="Disordered" evidence="6">
    <location>
        <begin position="343"/>
        <end position="391"/>
    </location>
</feature>
<evidence type="ECO:0000259" key="8">
    <source>
        <dbReference type="PROSITE" id="PS50011"/>
    </source>
</evidence>